<reference evidence="6" key="2">
    <citation type="submission" date="2021-11" db="EMBL/GenBank/DDBJ databases">
        <authorList>
            <consortium name="Genoscope - CEA"/>
            <person name="William W."/>
        </authorList>
    </citation>
    <scope>NUCLEOTIDE SEQUENCE</scope>
</reference>
<dbReference type="CDD" id="cd07035">
    <property type="entry name" value="TPP_PYR_POX_like"/>
    <property type="match status" value="1"/>
</dbReference>
<dbReference type="InterPro" id="IPR045229">
    <property type="entry name" value="TPP_enz"/>
</dbReference>
<dbReference type="PANTHER" id="PTHR18968:SF86">
    <property type="entry name" value="ACETOLACTATE SYNTHASE LARGE SUBUNIT ILVX-RELATED"/>
    <property type="match status" value="1"/>
</dbReference>
<evidence type="ECO:0000259" key="3">
    <source>
        <dbReference type="Pfam" id="PF02775"/>
    </source>
</evidence>
<evidence type="ECO:0000313" key="6">
    <source>
        <dbReference type="EMBL" id="CAH0366497.1"/>
    </source>
</evidence>
<dbReference type="InterPro" id="IPR012001">
    <property type="entry name" value="Thiamin_PyroP_enz_TPP-bd_dom"/>
</dbReference>
<feature type="domain" description="Thiamine pyrophosphate enzyme TPP-binding" evidence="3">
    <location>
        <begin position="410"/>
        <end position="537"/>
    </location>
</feature>
<accession>A0A7S4EAK9</accession>
<dbReference type="Pfam" id="PF02776">
    <property type="entry name" value="TPP_enzyme_N"/>
    <property type="match status" value="1"/>
</dbReference>
<dbReference type="OrthoDB" id="10006023at2759"/>
<dbReference type="Gene3D" id="3.40.50.970">
    <property type="match status" value="2"/>
</dbReference>
<dbReference type="PANTHER" id="PTHR18968">
    <property type="entry name" value="THIAMINE PYROPHOSPHATE ENZYMES"/>
    <property type="match status" value="1"/>
</dbReference>
<dbReference type="EMBL" id="CAKKNE010000001">
    <property type="protein sequence ID" value="CAH0366497.1"/>
    <property type="molecule type" value="Genomic_DNA"/>
</dbReference>
<evidence type="ECO:0000256" key="1">
    <source>
        <dbReference type="ARBA" id="ARBA00007812"/>
    </source>
</evidence>
<dbReference type="GO" id="GO:0050660">
    <property type="term" value="F:flavin adenine dinucleotide binding"/>
    <property type="evidence" value="ECO:0007669"/>
    <property type="project" value="TreeGrafter"/>
</dbReference>
<evidence type="ECO:0000313" key="7">
    <source>
        <dbReference type="Proteomes" id="UP000789595"/>
    </source>
</evidence>
<evidence type="ECO:0000256" key="2">
    <source>
        <dbReference type="ARBA" id="ARBA00023052"/>
    </source>
</evidence>
<gene>
    <name evidence="5" type="ORF">PCAL00307_LOCUS15677</name>
    <name evidence="6" type="ORF">PECAL_1P29930</name>
</gene>
<proteinExistence type="inferred from homology"/>
<dbReference type="InterPro" id="IPR011766">
    <property type="entry name" value="TPP_enzyme_TPP-bd"/>
</dbReference>
<dbReference type="AlphaFoldDB" id="A0A7S4EAK9"/>
<name>A0A7S4EAK9_9STRA</name>
<dbReference type="Pfam" id="PF02775">
    <property type="entry name" value="TPP_enzyme_C"/>
    <property type="match status" value="1"/>
</dbReference>
<dbReference type="Proteomes" id="UP000789595">
    <property type="component" value="Unassembled WGS sequence"/>
</dbReference>
<dbReference type="CDD" id="cd02002">
    <property type="entry name" value="TPP_BFDC"/>
    <property type="match status" value="1"/>
</dbReference>
<keyword evidence="7" id="KW-1185">Reference proteome</keyword>
<dbReference type="GO" id="GO:0003984">
    <property type="term" value="F:acetolactate synthase activity"/>
    <property type="evidence" value="ECO:0007669"/>
    <property type="project" value="TreeGrafter"/>
</dbReference>
<keyword evidence="2" id="KW-0786">Thiamine pyrophosphate</keyword>
<dbReference type="NCBIfam" id="NF005760">
    <property type="entry name" value="PRK07586.1"/>
    <property type="match status" value="1"/>
</dbReference>
<evidence type="ECO:0000313" key="5">
    <source>
        <dbReference type="EMBL" id="CAE0700241.1"/>
    </source>
</evidence>
<organism evidence="5">
    <name type="scientific">Pelagomonas calceolata</name>
    <dbReference type="NCBI Taxonomy" id="35677"/>
    <lineage>
        <taxon>Eukaryota</taxon>
        <taxon>Sar</taxon>
        <taxon>Stramenopiles</taxon>
        <taxon>Ochrophyta</taxon>
        <taxon>Pelagophyceae</taxon>
        <taxon>Pelagomonadales</taxon>
        <taxon>Pelagomonadaceae</taxon>
        <taxon>Pelagomonas</taxon>
    </lineage>
</organism>
<feature type="domain" description="Thiamine pyrophosphate enzyme N-terminal TPP-binding" evidence="4">
    <location>
        <begin position="18"/>
        <end position="123"/>
    </location>
</feature>
<comment type="similarity">
    <text evidence="1">Belongs to the TPP enzyme family.</text>
</comment>
<reference evidence="5" key="1">
    <citation type="submission" date="2021-01" db="EMBL/GenBank/DDBJ databases">
        <authorList>
            <person name="Corre E."/>
            <person name="Pelletier E."/>
            <person name="Niang G."/>
            <person name="Scheremetjew M."/>
            <person name="Finn R."/>
            <person name="Kale V."/>
            <person name="Holt S."/>
            <person name="Cochrane G."/>
            <person name="Meng A."/>
            <person name="Brown T."/>
            <person name="Cohen L."/>
        </authorList>
    </citation>
    <scope>NUCLEOTIDE SEQUENCE</scope>
    <source>
        <strain evidence="5">CCMP1756</strain>
    </source>
</reference>
<dbReference type="EMBL" id="HBIW01018217">
    <property type="protein sequence ID" value="CAE0700241.1"/>
    <property type="molecule type" value="Transcribed_RNA"/>
</dbReference>
<protein>
    <recommendedName>
        <fullName evidence="8">Thiamine pyrophosphate enzyme TPP-binding domain-containing protein</fullName>
    </recommendedName>
</protein>
<sequence length="541" mass="56435">MAGLAQHMQGTNGVIKTTGAHAVVKTLKAFGVDVIFANPGTTEMPLISALDDVDGAPRCILCAHETVCSGAADGYARMLQKPACTILHLGVGLANALANLHNAKRACSPVLNLVGTMAAWHEAADAPLESDARALAEWCGGCDVAVGSDACGPTVEQALLGIRDFEGGESRVTTVLLPHDAQRDPLTRLRGIDPMAEDDGGFEAALREYPPYVDHAKACAAALSRGGAALVIGGSGLFDEEAFAALQQLEAATGCALVVQNNFSRCDRGGTRPRFRRVPYFPAAAKAFFASYKAVVCVGCKPPVAMFGYEDNISRVVDNALELDAMDVVGALNYLAKHVVPGAPAAQVPPMARGDMDETGPLTAPVLCQVLAWLQPADAIVVDESLTTGATYWDCSLIGGLPFTHLTLTGGAIGSGPCLAVGAAVACPHRRVVNFQADGSALYSTPALWCQSREGLDVTTIICKNDAYRILDVERATQGLGSGGSKSKRLTDLSGPAVDWVSLARGYGVQGVSVKTAVDLRMALAESFRTPGPFLIEACIQ</sequence>
<evidence type="ECO:0000259" key="4">
    <source>
        <dbReference type="Pfam" id="PF02776"/>
    </source>
</evidence>
<dbReference type="InterPro" id="IPR029061">
    <property type="entry name" value="THDP-binding"/>
</dbReference>
<evidence type="ECO:0008006" key="8">
    <source>
        <dbReference type="Google" id="ProtNLM"/>
    </source>
</evidence>
<dbReference type="GO" id="GO:0030976">
    <property type="term" value="F:thiamine pyrophosphate binding"/>
    <property type="evidence" value="ECO:0007669"/>
    <property type="project" value="InterPro"/>
</dbReference>
<dbReference type="SUPFAM" id="SSF52518">
    <property type="entry name" value="Thiamin diphosphate-binding fold (THDP-binding)"/>
    <property type="match status" value="2"/>
</dbReference>